<dbReference type="EMBL" id="BAAAUG010000124">
    <property type="protein sequence ID" value="GAA3131146.1"/>
    <property type="molecule type" value="Genomic_DNA"/>
</dbReference>
<evidence type="ECO:0000313" key="2">
    <source>
        <dbReference type="Proteomes" id="UP001501637"/>
    </source>
</evidence>
<dbReference type="InterPro" id="IPR006626">
    <property type="entry name" value="PbH1"/>
</dbReference>
<protein>
    <recommendedName>
        <fullName evidence="3">Sheath polysaccharide-degrading enzyme</fullName>
    </recommendedName>
</protein>
<reference evidence="2" key="1">
    <citation type="journal article" date="2019" name="Int. J. Syst. Evol. Microbiol.">
        <title>The Global Catalogue of Microorganisms (GCM) 10K type strain sequencing project: providing services to taxonomists for standard genome sequencing and annotation.</title>
        <authorList>
            <consortium name="The Broad Institute Genomics Platform"/>
            <consortium name="The Broad Institute Genome Sequencing Center for Infectious Disease"/>
            <person name="Wu L."/>
            <person name="Ma J."/>
        </authorList>
    </citation>
    <scope>NUCLEOTIDE SEQUENCE [LARGE SCALE GENOMIC DNA]</scope>
    <source>
        <strain evidence="2">JCM 9092</strain>
    </source>
</reference>
<dbReference type="Proteomes" id="UP001501637">
    <property type="component" value="Unassembled WGS sequence"/>
</dbReference>
<organism evidence="1 2">
    <name type="scientific">Streptomyces rectiviolaceus</name>
    <dbReference type="NCBI Taxonomy" id="332591"/>
    <lineage>
        <taxon>Bacteria</taxon>
        <taxon>Bacillati</taxon>
        <taxon>Actinomycetota</taxon>
        <taxon>Actinomycetes</taxon>
        <taxon>Kitasatosporales</taxon>
        <taxon>Streptomycetaceae</taxon>
        <taxon>Streptomyces</taxon>
    </lineage>
</organism>
<proteinExistence type="predicted"/>
<evidence type="ECO:0008006" key="3">
    <source>
        <dbReference type="Google" id="ProtNLM"/>
    </source>
</evidence>
<dbReference type="InterPro" id="IPR011050">
    <property type="entry name" value="Pectin_lyase_fold/virulence"/>
</dbReference>
<comment type="caution">
    <text evidence="1">The sequence shown here is derived from an EMBL/GenBank/DDBJ whole genome shotgun (WGS) entry which is preliminary data.</text>
</comment>
<gene>
    <name evidence="1" type="ORF">GCM10010449_60260</name>
</gene>
<name>A0ABP6N3X2_9ACTN</name>
<evidence type="ECO:0000313" key="1">
    <source>
        <dbReference type="EMBL" id="GAA3131146.1"/>
    </source>
</evidence>
<dbReference type="InterPro" id="IPR012334">
    <property type="entry name" value="Pectin_lyas_fold"/>
</dbReference>
<accession>A0ABP6N3X2</accession>
<dbReference type="SMART" id="SM00710">
    <property type="entry name" value="PbH1"/>
    <property type="match status" value="6"/>
</dbReference>
<sequence length="351" mass="35916">MTHLYVHVHTQCSRTRTGGSPHMRTRRTLLISALTALTALAASAVTGGLAVVATASPVSNAAETIEVSTAAELKSALTSASPGDTIHLADGTYTGNFKASTAASSGARITLTGSSKAVLTAGGGYGLHLNGASYWTVKGLTVTGGQKGIMIDSAKGVTVDTVTVHGLDMEGVHFRKSSTDGVIKGSKIYDTGNDGRGMGEGVYVGSANTLSDKSDHVQILNNTIGPDVGGEAIDIKEGTTGGKVTGNTFDGKGLTGNHYDDSWIDVKGNNYVIENNTGKNTTNNGYETHSQQSGWGCGTVFRGNKSNLSGSTGDKQLAINVTNFSGSCKTTVYASNTVTGGKGLTNITVTP</sequence>
<keyword evidence="2" id="KW-1185">Reference proteome</keyword>
<dbReference type="SUPFAM" id="SSF51126">
    <property type="entry name" value="Pectin lyase-like"/>
    <property type="match status" value="1"/>
</dbReference>
<dbReference type="Gene3D" id="2.160.20.10">
    <property type="entry name" value="Single-stranded right-handed beta-helix, Pectin lyase-like"/>
    <property type="match status" value="1"/>
</dbReference>